<keyword evidence="1" id="KW-1133">Transmembrane helix</keyword>
<protein>
    <submittedName>
        <fullName evidence="2">Uncharacterized protein</fullName>
    </submittedName>
</protein>
<gene>
    <name evidence="2" type="ORF">C481_21201</name>
</gene>
<keyword evidence="1" id="KW-0472">Membrane</keyword>
<reference evidence="2 3" key="1">
    <citation type="journal article" date="2014" name="PLoS Genet.">
        <title>Phylogenetically driven sequencing of extremely halophilic archaea reveals strategies for static and dynamic osmo-response.</title>
        <authorList>
            <person name="Becker E.A."/>
            <person name="Seitzer P.M."/>
            <person name="Tritt A."/>
            <person name="Larsen D."/>
            <person name="Krusor M."/>
            <person name="Yao A.I."/>
            <person name="Wu D."/>
            <person name="Madern D."/>
            <person name="Eisen J.A."/>
            <person name="Darling A.E."/>
            <person name="Facciotti M.T."/>
        </authorList>
    </citation>
    <scope>NUCLEOTIDE SEQUENCE [LARGE SCALE GENOMIC DNA]</scope>
    <source>
        <strain evidence="2 3">DSM 12278</strain>
    </source>
</reference>
<dbReference type="AlphaFoldDB" id="M0AGX6"/>
<feature type="transmembrane region" description="Helical" evidence="1">
    <location>
        <begin position="20"/>
        <end position="44"/>
    </location>
</feature>
<name>M0AGX6_NATA1</name>
<proteinExistence type="predicted"/>
<sequence length="82" mass="8723">MATRQTHPTHETESSPTEIVLWTGMLTVSLLTSAILFASIAFDWGAVAVGGTTEPITVATVAVGLPVWIGVMFASEYDLLPF</sequence>
<evidence type="ECO:0000313" key="2">
    <source>
        <dbReference type="EMBL" id="ELY97147.1"/>
    </source>
</evidence>
<comment type="caution">
    <text evidence="2">The sequence shown here is derived from an EMBL/GenBank/DDBJ whole genome shotgun (WGS) entry which is preliminary data.</text>
</comment>
<feature type="transmembrane region" description="Helical" evidence="1">
    <location>
        <begin position="56"/>
        <end position="75"/>
    </location>
</feature>
<keyword evidence="3" id="KW-1185">Reference proteome</keyword>
<dbReference type="PATRIC" id="fig|29540.5.peg.4276"/>
<dbReference type="EMBL" id="AOIO01000049">
    <property type="protein sequence ID" value="ELY97147.1"/>
    <property type="molecule type" value="Genomic_DNA"/>
</dbReference>
<organism evidence="2 3">
    <name type="scientific">Natrialba asiatica (strain ATCC 700177 / DSM 12278 / JCM 9576 / FERM P-10747 / NBRC 102637 / 172P1)</name>
    <dbReference type="NCBI Taxonomy" id="29540"/>
    <lineage>
        <taxon>Archaea</taxon>
        <taxon>Methanobacteriati</taxon>
        <taxon>Methanobacteriota</taxon>
        <taxon>Stenosarchaea group</taxon>
        <taxon>Halobacteria</taxon>
        <taxon>Halobacteriales</taxon>
        <taxon>Natrialbaceae</taxon>
        <taxon>Natrialba</taxon>
    </lineage>
</organism>
<dbReference type="STRING" id="29540.C481_21201"/>
<dbReference type="RefSeq" id="WP_006111379.1">
    <property type="nucleotide sequence ID" value="NZ_AOIO01000049.1"/>
</dbReference>
<evidence type="ECO:0000313" key="3">
    <source>
        <dbReference type="Proteomes" id="UP000011554"/>
    </source>
</evidence>
<evidence type="ECO:0000256" key="1">
    <source>
        <dbReference type="SAM" id="Phobius"/>
    </source>
</evidence>
<keyword evidence="1" id="KW-0812">Transmembrane</keyword>
<dbReference type="Proteomes" id="UP000011554">
    <property type="component" value="Unassembled WGS sequence"/>
</dbReference>
<dbReference type="OrthoDB" id="372775at2157"/>
<accession>M0AGX6</accession>